<keyword evidence="4" id="KW-0548">Nucleotidyltransferase</keyword>
<dbReference type="NCBIfam" id="TIGR00254">
    <property type="entry name" value="GGDEF"/>
    <property type="match status" value="1"/>
</dbReference>
<dbReference type="RefSeq" id="WP_377812764.1">
    <property type="nucleotide sequence ID" value="NZ_JBHRSJ010000004.1"/>
</dbReference>
<dbReference type="InterPro" id="IPR035965">
    <property type="entry name" value="PAS-like_dom_sf"/>
</dbReference>
<dbReference type="Gene3D" id="3.30.450.20">
    <property type="entry name" value="PAS domain"/>
    <property type="match status" value="1"/>
</dbReference>
<dbReference type="Gene3D" id="3.30.70.270">
    <property type="match status" value="1"/>
</dbReference>
<reference evidence="5" key="1">
    <citation type="journal article" date="2019" name="Int. J. Syst. Evol. Microbiol.">
        <title>The Global Catalogue of Microorganisms (GCM) 10K type strain sequencing project: providing services to taxonomists for standard genome sequencing and annotation.</title>
        <authorList>
            <consortium name="The Broad Institute Genomics Platform"/>
            <consortium name="The Broad Institute Genome Sequencing Center for Infectious Disease"/>
            <person name="Wu L."/>
            <person name="Ma J."/>
        </authorList>
    </citation>
    <scope>NUCLEOTIDE SEQUENCE [LARGE SCALE GENOMIC DNA]</scope>
    <source>
        <strain evidence="5">KCTC 62195</strain>
    </source>
</reference>
<keyword evidence="4" id="KW-0808">Transferase</keyword>
<dbReference type="PANTHER" id="PTHR45138:SF9">
    <property type="entry name" value="DIGUANYLATE CYCLASE DGCM-RELATED"/>
    <property type="match status" value="1"/>
</dbReference>
<organism evidence="4 5">
    <name type="scientific">Azotobacter bryophylli</name>
    <dbReference type="NCBI Taxonomy" id="1986537"/>
    <lineage>
        <taxon>Bacteria</taxon>
        <taxon>Pseudomonadati</taxon>
        <taxon>Pseudomonadota</taxon>
        <taxon>Gammaproteobacteria</taxon>
        <taxon>Pseudomonadales</taxon>
        <taxon>Pseudomonadaceae</taxon>
        <taxon>Azotobacter</taxon>
    </lineage>
</organism>
<evidence type="ECO:0000256" key="1">
    <source>
        <dbReference type="ARBA" id="ARBA00012528"/>
    </source>
</evidence>
<dbReference type="Pfam" id="PF00990">
    <property type="entry name" value="GGDEF"/>
    <property type="match status" value="1"/>
</dbReference>
<dbReference type="InterPro" id="IPR050469">
    <property type="entry name" value="Diguanylate_Cyclase"/>
</dbReference>
<dbReference type="PANTHER" id="PTHR45138">
    <property type="entry name" value="REGULATORY COMPONENTS OF SENSORY TRANSDUCTION SYSTEM"/>
    <property type="match status" value="1"/>
</dbReference>
<evidence type="ECO:0000256" key="2">
    <source>
        <dbReference type="ARBA" id="ARBA00034247"/>
    </source>
</evidence>
<dbReference type="PROSITE" id="PS50887">
    <property type="entry name" value="GGDEF"/>
    <property type="match status" value="1"/>
</dbReference>
<sequence length="320" mass="35937">MSISQQNAVPQDTGLEGGAEHYRSIATILDSLDALVYVADMNTHEVLFLNRYGKEVWGDFKDKLCWQLLQSEQTGPCRFCSNPKLLDERGEPTGVWVWEMRNTVNGRWYECRDQAIRWWDGRLVRLEIATDITERKRLEQELQAALGRAREMASTDELTGLNNRRAFFELGEQSFRQARRSGRSMAVIMLDIDHFKRINDTHGHQVGDRALQALADTLRPLLREADILGRLGGEEFAVVLSDTGLGPATAIAERLRRVVEAMAVEQEPEPIRFTASFGVAAGSAADLNLDRLLGEADQALYKAKRAGRNRVEAVLPSPDA</sequence>
<dbReference type="InterPro" id="IPR029787">
    <property type="entry name" value="Nucleotide_cyclase"/>
</dbReference>
<protein>
    <recommendedName>
        <fullName evidence="1">diguanylate cyclase</fullName>
        <ecNumber evidence="1">2.7.7.65</ecNumber>
    </recommendedName>
</protein>
<dbReference type="SMART" id="SM00267">
    <property type="entry name" value="GGDEF"/>
    <property type="match status" value="1"/>
</dbReference>
<dbReference type="InterPro" id="IPR043128">
    <property type="entry name" value="Rev_trsase/Diguanyl_cyclase"/>
</dbReference>
<gene>
    <name evidence="4" type="ORF">ACFOJE_02995</name>
</gene>
<feature type="domain" description="GGDEF" evidence="3">
    <location>
        <begin position="183"/>
        <end position="316"/>
    </location>
</feature>
<dbReference type="Proteomes" id="UP001595457">
    <property type="component" value="Unassembled WGS sequence"/>
</dbReference>
<evidence type="ECO:0000313" key="4">
    <source>
        <dbReference type="EMBL" id="MFC2971184.1"/>
    </source>
</evidence>
<dbReference type="SUPFAM" id="SSF55073">
    <property type="entry name" value="Nucleotide cyclase"/>
    <property type="match status" value="1"/>
</dbReference>
<dbReference type="InterPro" id="IPR000160">
    <property type="entry name" value="GGDEF_dom"/>
</dbReference>
<dbReference type="EC" id="2.7.7.65" evidence="1"/>
<comment type="catalytic activity">
    <reaction evidence="2">
        <text>2 GTP = 3',3'-c-di-GMP + 2 diphosphate</text>
        <dbReference type="Rhea" id="RHEA:24898"/>
        <dbReference type="ChEBI" id="CHEBI:33019"/>
        <dbReference type="ChEBI" id="CHEBI:37565"/>
        <dbReference type="ChEBI" id="CHEBI:58805"/>
        <dbReference type="EC" id="2.7.7.65"/>
    </reaction>
</comment>
<dbReference type="CDD" id="cd01949">
    <property type="entry name" value="GGDEF"/>
    <property type="match status" value="1"/>
</dbReference>
<comment type="caution">
    <text evidence="4">The sequence shown here is derived from an EMBL/GenBank/DDBJ whole genome shotgun (WGS) entry which is preliminary data.</text>
</comment>
<dbReference type="SUPFAM" id="SSF55785">
    <property type="entry name" value="PYP-like sensor domain (PAS domain)"/>
    <property type="match status" value="1"/>
</dbReference>
<accession>A0ABV7APF7</accession>
<dbReference type="GO" id="GO:0052621">
    <property type="term" value="F:diguanylate cyclase activity"/>
    <property type="evidence" value="ECO:0007669"/>
    <property type="project" value="UniProtKB-EC"/>
</dbReference>
<keyword evidence="5" id="KW-1185">Reference proteome</keyword>
<evidence type="ECO:0000259" key="3">
    <source>
        <dbReference type="PROSITE" id="PS50887"/>
    </source>
</evidence>
<proteinExistence type="predicted"/>
<name>A0ABV7APF7_9GAMM</name>
<dbReference type="EMBL" id="JBHRSJ010000004">
    <property type="protein sequence ID" value="MFC2971184.1"/>
    <property type="molecule type" value="Genomic_DNA"/>
</dbReference>
<evidence type="ECO:0000313" key="5">
    <source>
        <dbReference type="Proteomes" id="UP001595457"/>
    </source>
</evidence>